<protein>
    <submittedName>
        <fullName evidence="2">PadR family transcriptional regulator</fullName>
    </submittedName>
</protein>
<dbReference type="PANTHER" id="PTHR33169">
    <property type="entry name" value="PADR-FAMILY TRANSCRIPTIONAL REGULATOR"/>
    <property type="match status" value="1"/>
</dbReference>
<feature type="domain" description="Transcription regulator PadR N-terminal" evidence="1">
    <location>
        <begin position="14"/>
        <end position="78"/>
    </location>
</feature>
<accession>A0A810QHK4</accession>
<dbReference type="SUPFAM" id="SSF46785">
    <property type="entry name" value="Winged helix' DNA-binding domain"/>
    <property type="match status" value="1"/>
</dbReference>
<dbReference type="AlphaFoldDB" id="A0A810QHK4"/>
<dbReference type="PANTHER" id="PTHR33169:SF24">
    <property type="entry name" value="TRANSCRIPTIONAL REGULATOR, PADR FAMILY"/>
    <property type="match status" value="1"/>
</dbReference>
<evidence type="ECO:0000259" key="1">
    <source>
        <dbReference type="Pfam" id="PF03551"/>
    </source>
</evidence>
<dbReference type="InterPro" id="IPR036388">
    <property type="entry name" value="WH-like_DNA-bd_sf"/>
</dbReference>
<dbReference type="RefSeq" id="WP_187027902.1">
    <property type="nucleotide sequence ID" value="NZ_AP023420.1"/>
</dbReference>
<evidence type="ECO:0000313" key="2">
    <source>
        <dbReference type="EMBL" id="BCK83923.1"/>
    </source>
</evidence>
<keyword evidence="3" id="KW-1185">Reference proteome</keyword>
<gene>
    <name evidence="2" type="ORF">MM59RIKEN_12420</name>
</gene>
<dbReference type="InterPro" id="IPR052509">
    <property type="entry name" value="Metal_resp_DNA-bind_regulator"/>
</dbReference>
<dbReference type="Gene3D" id="1.10.10.10">
    <property type="entry name" value="Winged helix-like DNA-binding domain superfamily/Winged helix DNA-binding domain"/>
    <property type="match status" value="1"/>
</dbReference>
<sequence length="105" mass="12452">MNAQFKKGVLELIVLESVRKRDMYGYELVAEVSKVVDVNEGTIYPLLKRLTNEHYFETYLRESTEGPSRKYYHLTAAGILYRDALETEWDLFQQQVNRFLKEQRA</sequence>
<dbReference type="InterPro" id="IPR036390">
    <property type="entry name" value="WH_DNA-bd_sf"/>
</dbReference>
<organism evidence="2 3">
    <name type="scientific">Pusillibacter faecalis</name>
    <dbReference type="NCBI Taxonomy" id="2714358"/>
    <lineage>
        <taxon>Bacteria</taxon>
        <taxon>Bacillati</taxon>
        <taxon>Bacillota</taxon>
        <taxon>Clostridia</taxon>
        <taxon>Eubacteriales</taxon>
        <taxon>Oscillospiraceae</taxon>
        <taxon>Pusillibacter</taxon>
    </lineage>
</organism>
<reference evidence="2" key="1">
    <citation type="submission" date="2020-09" db="EMBL/GenBank/DDBJ databases">
        <title>New species isolated from human feces.</title>
        <authorList>
            <person name="Kitahara M."/>
            <person name="Shigeno Y."/>
            <person name="Shime M."/>
            <person name="Matsumoto Y."/>
            <person name="Nakamura S."/>
            <person name="Motooka D."/>
            <person name="Fukuoka S."/>
            <person name="Nishikawa H."/>
            <person name="Benno Y."/>
        </authorList>
    </citation>
    <scope>NUCLEOTIDE SEQUENCE</scope>
    <source>
        <strain evidence="2">MM59</strain>
    </source>
</reference>
<dbReference type="InterPro" id="IPR005149">
    <property type="entry name" value="Tscrpt_reg_PadR_N"/>
</dbReference>
<dbReference type="KEGG" id="pfaa:MM59RIKEN_12420"/>
<proteinExistence type="predicted"/>
<dbReference type="Pfam" id="PF03551">
    <property type="entry name" value="PadR"/>
    <property type="match status" value="1"/>
</dbReference>
<evidence type="ECO:0000313" key="3">
    <source>
        <dbReference type="Proteomes" id="UP000679848"/>
    </source>
</evidence>
<dbReference type="Proteomes" id="UP000679848">
    <property type="component" value="Chromosome"/>
</dbReference>
<name>A0A810QHK4_9FIRM</name>
<dbReference type="EMBL" id="AP023420">
    <property type="protein sequence ID" value="BCK83923.1"/>
    <property type="molecule type" value="Genomic_DNA"/>
</dbReference>